<protein>
    <submittedName>
        <fullName evidence="3">Uncharacterized protein LOC111023420</fullName>
    </submittedName>
</protein>
<evidence type="ECO:0000313" key="2">
    <source>
        <dbReference type="Proteomes" id="UP000504603"/>
    </source>
</evidence>
<dbReference type="KEGG" id="mcha:111023420"/>
<feature type="compositionally biased region" description="Basic and acidic residues" evidence="1">
    <location>
        <begin position="207"/>
        <end position="225"/>
    </location>
</feature>
<dbReference type="OrthoDB" id="668456at2759"/>
<evidence type="ECO:0000313" key="3">
    <source>
        <dbReference type="RefSeq" id="XP_022156544.1"/>
    </source>
</evidence>
<name>A0A6J1DTT2_MOMCH</name>
<gene>
    <name evidence="3" type="primary">LOC111023420</name>
</gene>
<accession>A0A6J1DTT2</accession>
<dbReference type="RefSeq" id="XP_022156544.1">
    <property type="nucleotide sequence ID" value="XM_022300852.1"/>
</dbReference>
<proteinExistence type="predicted"/>
<evidence type="ECO:0000256" key="1">
    <source>
        <dbReference type="SAM" id="MobiDB-lite"/>
    </source>
</evidence>
<dbReference type="PANTHER" id="PTHR33623:SF4">
    <property type="entry name" value="DUF4378 DOMAIN-CONTAINING PROTEIN"/>
    <property type="match status" value="1"/>
</dbReference>
<feature type="compositionally biased region" description="Low complexity" evidence="1">
    <location>
        <begin position="195"/>
        <end position="206"/>
    </location>
</feature>
<dbReference type="GeneID" id="111023420"/>
<dbReference type="PANTHER" id="PTHR33623">
    <property type="entry name" value="OS04G0572500 PROTEIN"/>
    <property type="match status" value="1"/>
</dbReference>
<dbReference type="Proteomes" id="UP000504603">
    <property type="component" value="Unplaced"/>
</dbReference>
<reference evidence="3" key="1">
    <citation type="submission" date="2025-08" db="UniProtKB">
        <authorList>
            <consortium name="RefSeq"/>
        </authorList>
    </citation>
    <scope>IDENTIFICATION</scope>
</reference>
<organism evidence="2 3">
    <name type="scientific">Momordica charantia</name>
    <name type="common">Bitter gourd</name>
    <name type="synonym">Balsam pear</name>
    <dbReference type="NCBI Taxonomy" id="3673"/>
    <lineage>
        <taxon>Eukaryota</taxon>
        <taxon>Viridiplantae</taxon>
        <taxon>Streptophyta</taxon>
        <taxon>Embryophyta</taxon>
        <taxon>Tracheophyta</taxon>
        <taxon>Spermatophyta</taxon>
        <taxon>Magnoliopsida</taxon>
        <taxon>eudicotyledons</taxon>
        <taxon>Gunneridae</taxon>
        <taxon>Pentapetalae</taxon>
        <taxon>rosids</taxon>
        <taxon>fabids</taxon>
        <taxon>Cucurbitales</taxon>
        <taxon>Cucurbitaceae</taxon>
        <taxon>Momordiceae</taxon>
        <taxon>Momordica</taxon>
    </lineage>
</organism>
<keyword evidence="2" id="KW-1185">Reference proteome</keyword>
<dbReference type="AlphaFoldDB" id="A0A6J1DTT2"/>
<feature type="region of interest" description="Disordered" evidence="1">
    <location>
        <begin position="188"/>
        <end position="241"/>
    </location>
</feature>
<sequence>MALASSSDWSLVAAKSRSLMLKDYLRDEIGSSSSNGFRSFPRRQCCTTTVRFLLEIDLKVKDSSAPARFLSRTASRKLALSTISTLQKASGAVVRAFKQFSFPSPTNRHRKPFLPRKLLLRAFWKKADTVDSCTRRWKSFQEFLDEKEPPSPRHQNRSDSAACTAIAVAGRNSISSCSNSNSWTESEFASEMIPSSSGNSESSSENDAVKDVKDSPENFIGKREGVTFGKDSMEETTADAATTTAYREEIVKEQWRSEEEKEQFSPVSVLDFPFDDEDQHISSSFNCNLHLIEGKKQKNPPKTRRFENGAELEPLDLKKRFADLGLRRDFCLISKTEHQREERALEILNLVKSRIKSECFIVRTENLLLDFFHEKLEEIESTADESGCRRGGDFEFEFKAEVLKLTEDWIDGGTALMTTGWEVAEGRSLYVNEMEKAGKWRSFAGEKEELASELEAEVWISLLHELLIDLC</sequence>